<gene>
    <name evidence="4" type="ORF">PLXY2_LOCUS15135</name>
</gene>
<dbReference type="AlphaFoldDB" id="A0A8S4G753"/>
<evidence type="ECO:0000256" key="1">
    <source>
        <dbReference type="ARBA" id="ARBA00023157"/>
    </source>
</evidence>
<sequence length="123" mass="13336">MPKQPSQTPHLSPFNLCRGVSCAPRCQCIDGAELSARPDMARPAALTLSLLIISATHAQDYYKTPRIGPSKLASCYTNDGQPQRCIPEFENAAYMVQMDVTNTCADSGETMYCIQTSAGTSTR</sequence>
<reference evidence="4" key="1">
    <citation type="submission" date="2020-11" db="EMBL/GenBank/DDBJ databases">
        <authorList>
            <person name="Whiteford S."/>
        </authorList>
    </citation>
    <scope>NUCLEOTIDE SEQUENCE</scope>
</reference>
<proteinExistence type="predicted"/>
<evidence type="ECO:0000256" key="2">
    <source>
        <dbReference type="ARBA" id="ARBA00023292"/>
    </source>
</evidence>
<name>A0A8S4G753_PLUXY</name>
<comment type="caution">
    <text evidence="4">The sequence shown here is derived from an EMBL/GenBank/DDBJ whole genome shotgun (WGS) entry which is preliminary data.</text>
</comment>
<evidence type="ECO:0000313" key="5">
    <source>
        <dbReference type="Proteomes" id="UP000653454"/>
    </source>
</evidence>
<dbReference type="EMBL" id="CAJHNJ030000166">
    <property type="protein sequence ID" value="CAG9136873.1"/>
    <property type="molecule type" value="Genomic_DNA"/>
</dbReference>
<keyword evidence="2" id="KW-0424">Laminin EGF-like domain</keyword>
<dbReference type="InterPro" id="IPR008211">
    <property type="entry name" value="Laminin_N"/>
</dbReference>
<dbReference type="Gene3D" id="2.60.120.260">
    <property type="entry name" value="Galactose-binding domain-like"/>
    <property type="match status" value="1"/>
</dbReference>
<evidence type="ECO:0000259" key="3">
    <source>
        <dbReference type="PROSITE" id="PS51117"/>
    </source>
</evidence>
<dbReference type="Proteomes" id="UP000653454">
    <property type="component" value="Unassembled WGS sequence"/>
</dbReference>
<organism evidence="4 5">
    <name type="scientific">Plutella xylostella</name>
    <name type="common">Diamondback moth</name>
    <name type="synonym">Plutella maculipennis</name>
    <dbReference type="NCBI Taxonomy" id="51655"/>
    <lineage>
        <taxon>Eukaryota</taxon>
        <taxon>Metazoa</taxon>
        <taxon>Ecdysozoa</taxon>
        <taxon>Arthropoda</taxon>
        <taxon>Hexapoda</taxon>
        <taxon>Insecta</taxon>
        <taxon>Pterygota</taxon>
        <taxon>Neoptera</taxon>
        <taxon>Endopterygota</taxon>
        <taxon>Lepidoptera</taxon>
        <taxon>Glossata</taxon>
        <taxon>Ditrysia</taxon>
        <taxon>Yponomeutoidea</taxon>
        <taxon>Plutellidae</taxon>
        <taxon>Plutella</taxon>
    </lineage>
</organism>
<feature type="domain" description="Laminin N-terminal" evidence="3">
    <location>
        <begin position="81"/>
        <end position="123"/>
    </location>
</feature>
<dbReference type="PROSITE" id="PS51117">
    <property type="entry name" value="LAMININ_NTER"/>
    <property type="match status" value="1"/>
</dbReference>
<keyword evidence="1" id="KW-1015">Disulfide bond</keyword>
<keyword evidence="5" id="KW-1185">Reference proteome</keyword>
<protein>
    <submittedName>
        <fullName evidence="4">(diamondback moth) hypothetical protein</fullName>
    </submittedName>
</protein>
<accession>A0A8S4G753</accession>
<evidence type="ECO:0000313" key="4">
    <source>
        <dbReference type="EMBL" id="CAG9136873.1"/>
    </source>
</evidence>